<proteinExistence type="predicted"/>
<dbReference type="EMBL" id="EU016657">
    <property type="protein sequence ID" value="ABZ09743.1"/>
    <property type="molecule type" value="Genomic_DNA"/>
</dbReference>
<evidence type="ECO:0008006" key="2">
    <source>
        <dbReference type="Google" id="ProtNLM"/>
    </source>
</evidence>
<dbReference type="AlphaFoldDB" id="B3TAY4"/>
<accession>B3TAY4</accession>
<reference evidence="1" key="1">
    <citation type="journal article" date="2008" name="ISME J.">
        <title>Genomic patterns of recombination, clonal divergence and environment in marine microbial populations.</title>
        <authorList>
            <person name="Konstantinidis K.T."/>
            <person name="Delong E.F."/>
        </authorList>
    </citation>
    <scope>NUCLEOTIDE SEQUENCE</scope>
</reference>
<gene>
    <name evidence="1" type="ORF">ALOHA_HF4000APKG8I13ctg1g12</name>
</gene>
<protein>
    <recommendedName>
        <fullName evidence="2">Peptidase</fullName>
    </recommendedName>
</protein>
<sequence>MKCKYLVSFTLLFCALLISFSSIADSYGHGLGSEILPPELLGSKMVTLEISSHPIPDADTREIYFSLYETDTGMTVKDVTYSITAEKENKLLFDETFQSDNGIVVLKLIPTESQQISVEEQSVDFFSSAFNHNKIVDVKGNAFATGGLYNFKIVISTAESYSNVISPPLYYDVGISIPDKTYHDINDVNFGQQQLGVITYYSQIGNFNYDAKNRTVSFSMPFDWSIKNIEQTLIVHQELIIPKTFGDLMVESILVNVNGIQMPENLVTVDDFSNKNRMVHFVIGQNDLLNISNKLQNTNDKMMFEFSPAQNDFSLSNITENGQYRINLSWQPQNVQSGSWTTFMVDVTDVFLLDRPVLANYDLSIIYGDKIIFQKNTTSTGLKTEYDMIEFLVPDDVTGPIILQFENLGGNDLADAVLPVVVNRISIDEISIPAWIKNNAGWWATDQIDDSAFLQGIQYLIKEGIMVIPPAETSESPESQQVPAWIKNNAGWWADGQIDDNSFVSGIQYLIKVGIIIV</sequence>
<name>B3TAY4_9ARCH</name>
<evidence type="ECO:0000313" key="1">
    <source>
        <dbReference type="EMBL" id="ABZ09743.1"/>
    </source>
</evidence>
<organism evidence="1">
    <name type="scientific">uncultured marine crenarchaeote HF4000_APKG8I13</name>
    <dbReference type="NCBI Taxonomy" id="455606"/>
    <lineage>
        <taxon>Archaea</taxon>
        <taxon>Nitrososphaerota</taxon>
        <taxon>Nitrososphaeria</taxon>
        <taxon>Nitrosopumilales</taxon>
        <taxon>environmental samples</taxon>
    </lineage>
</organism>